<comment type="caution">
    <text evidence="1">The sequence shown here is derived from an EMBL/GenBank/DDBJ whole genome shotgun (WGS) entry which is preliminary data.</text>
</comment>
<name>A0ACA9NIU8_9GLOM</name>
<dbReference type="EMBL" id="CAJVQC010014490">
    <property type="protein sequence ID" value="CAG8657668.1"/>
    <property type="molecule type" value="Genomic_DNA"/>
</dbReference>
<sequence>DKSKKTKGKERVTTADRLVDKVIVDERSDYVQALHRAPTTQRKE</sequence>
<proteinExistence type="predicted"/>
<feature type="non-terminal residue" evidence="1">
    <location>
        <position position="1"/>
    </location>
</feature>
<evidence type="ECO:0000313" key="1">
    <source>
        <dbReference type="EMBL" id="CAG8657668.1"/>
    </source>
</evidence>
<gene>
    <name evidence="1" type="ORF">RPERSI_LOCUS8140</name>
</gene>
<accession>A0ACA9NIU8</accession>
<organism evidence="1 2">
    <name type="scientific">Racocetra persica</name>
    <dbReference type="NCBI Taxonomy" id="160502"/>
    <lineage>
        <taxon>Eukaryota</taxon>
        <taxon>Fungi</taxon>
        <taxon>Fungi incertae sedis</taxon>
        <taxon>Mucoromycota</taxon>
        <taxon>Glomeromycotina</taxon>
        <taxon>Glomeromycetes</taxon>
        <taxon>Diversisporales</taxon>
        <taxon>Gigasporaceae</taxon>
        <taxon>Racocetra</taxon>
    </lineage>
</organism>
<evidence type="ECO:0000313" key="2">
    <source>
        <dbReference type="Proteomes" id="UP000789920"/>
    </source>
</evidence>
<reference evidence="1" key="1">
    <citation type="submission" date="2021-06" db="EMBL/GenBank/DDBJ databases">
        <authorList>
            <person name="Kallberg Y."/>
            <person name="Tangrot J."/>
            <person name="Rosling A."/>
        </authorList>
    </citation>
    <scope>NUCLEOTIDE SEQUENCE</scope>
    <source>
        <strain evidence="1">MA461A</strain>
    </source>
</reference>
<keyword evidence="2" id="KW-1185">Reference proteome</keyword>
<protein>
    <submittedName>
        <fullName evidence="1">2936_t:CDS:1</fullName>
    </submittedName>
</protein>
<dbReference type="Proteomes" id="UP000789920">
    <property type="component" value="Unassembled WGS sequence"/>
</dbReference>